<evidence type="ECO:0000313" key="4">
    <source>
        <dbReference type="Proteomes" id="UP001172054"/>
    </source>
</evidence>
<reference evidence="3 4" key="1">
    <citation type="submission" date="2023-06" db="EMBL/GenBank/DDBJ databases">
        <title>Novel species in genus Planococcus.</title>
        <authorList>
            <person name="Ning S."/>
        </authorList>
    </citation>
    <scope>NUCLEOTIDE SEQUENCE [LARGE SCALE GENOMIC DNA]</scope>
    <source>
        <strain evidence="3 4">N064</strain>
    </source>
</reference>
<accession>A0ABT8MRM2</accession>
<evidence type="ECO:0000259" key="2">
    <source>
        <dbReference type="Pfam" id="PF02517"/>
    </source>
</evidence>
<dbReference type="Pfam" id="PF02517">
    <property type="entry name" value="Rce1-like"/>
    <property type="match status" value="1"/>
</dbReference>
<keyword evidence="3" id="KW-0378">Hydrolase</keyword>
<proteinExistence type="predicted"/>
<dbReference type="InterPro" id="IPR003675">
    <property type="entry name" value="Rce1/LyrA-like_dom"/>
</dbReference>
<keyword evidence="1" id="KW-0812">Transmembrane</keyword>
<evidence type="ECO:0000313" key="3">
    <source>
        <dbReference type="EMBL" id="MDN7227484.1"/>
    </source>
</evidence>
<feature type="transmembrane region" description="Helical" evidence="1">
    <location>
        <begin position="12"/>
        <end position="37"/>
    </location>
</feature>
<feature type="transmembrane region" description="Helical" evidence="1">
    <location>
        <begin position="133"/>
        <end position="155"/>
    </location>
</feature>
<keyword evidence="3" id="KW-0645">Protease</keyword>
<feature type="transmembrane region" description="Helical" evidence="1">
    <location>
        <begin position="161"/>
        <end position="180"/>
    </location>
</feature>
<dbReference type="RefSeq" id="WP_301726161.1">
    <property type="nucleotide sequence ID" value="NZ_JAUJWW010000003.1"/>
</dbReference>
<dbReference type="EMBL" id="JAUJWW010000003">
    <property type="protein sequence ID" value="MDN7227484.1"/>
    <property type="molecule type" value="Genomic_DNA"/>
</dbReference>
<feature type="domain" description="CAAX prenyl protease 2/Lysostaphin resistance protein A-like" evidence="2">
    <location>
        <begin position="102"/>
        <end position="199"/>
    </location>
</feature>
<sequence>MTNALRLIGPTMMIFIGLQVMENVAITFLLFYSWLLFVPLIDRAFPVEQLKLDKQGVALGFGSGLLFFIFIFGGLSWLHVYLLDIEYLRTLLMDWGFSGRGEILLVLVLLLANPVLEELYWRGYMFNRLRMKGSALYAVGMSAAFYTLYHLLSIIPIFEAGFSFVAVLPVFIAGLFWGFIREKSGSMTATIISHVLSDFGIVCVYWFIVR</sequence>
<keyword evidence="1" id="KW-1133">Transmembrane helix</keyword>
<dbReference type="EC" id="3.4.-.-" evidence="3"/>
<feature type="transmembrane region" description="Helical" evidence="1">
    <location>
        <begin position="103"/>
        <end position="121"/>
    </location>
</feature>
<keyword evidence="1" id="KW-0472">Membrane</keyword>
<dbReference type="GO" id="GO:0006508">
    <property type="term" value="P:proteolysis"/>
    <property type="evidence" value="ECO:0007669"/>
    <property type="project" value="UniProtKB-KW"/>
</dbReference>
<organism evidence="3 4">
    <name type="scientific">Planococcus liqunii</name>
    <dbReference type="NCBI Taxonomy" id="3058394"/>
    <lineage>
        <taxon>Bacteria</taxon>
        <taxon>Bacillati</taxon>
        <taxon>Bacillota</taxon>
        <taxon>Bacilli</taxon>
        <taxon>Bacillales</taxon>
        <taxon>Caryophanaceae</taxon>
        <taxon>Planococcus</taxon>
    </lineage>
</organism>
<feature type="transmembrane region" description="Helical" evidence="1">
    <location>
        <begin position="187"/>
        <end position="208"/>
    </location>
</feature>
<name>A0ABT8MRM2_9BACL</name>
<dbReference type="GO" id="GO:0008233">
    <property type="term" value="F:peptidase activity"/>
    <property type="evidence" value="ECO:0007669"/>
    <property type="project" value="UniProtKB-KW"/>
</dbReference>
<keyword evidence="4" id="KW-1185">Reference proteome</keyword>
<evidence type="ECO:0000256" key="1">
    <source>
        <dbReference type="SAM" id="Phobius"/>
    </source>
</evidence>
<gene>
    <name evidence="3" type="ORF">QWY15_09280</name>
</gene>
<protein>
    <submittedName>
        <fullName evidence="3">CPBP family glutamic-type intramembrane protease</fullName>
        <ecNumber evidence="3">3.4.-.-</ecNumber>
    </submittedName>
</protein>
<comment type="caution">
    <text evidence="3">The sequence shown here is derived from an EMBL/GenBank/DDBJ whole genome shotgun (WGS) entry which is preliminary data.</text>
</comment>
<feature type="transmembrane region" description="Helical" evidence="1">
    <location>
        <begin position="57"/>
        <end position="83"/>
    </location>
</feature>
<dbReference type="Proteomes" id="UP001172054">
    <property type="component" value="Unassembled WGS sequence"/>
</dbReference>